<evidence type="ECO:0000256" key="2">
    <source>
        <dbReference type="ARBA" id="ARBA00004496"/>
    </source>
</evidence>
<dbReference type="SUPFAM" id="SSF49562">
    <property type="entry name" value="C2 domain (Calcium/lipid-binding domain, CaLB)"/>
    <property type="match status" value="1"/>
</dbReference>
<dbReference type="InterPro" id="IPR014020">
    <property type="entry name" value="Tensin_C2-dom"/>
</dbReference>
<evidence type="ECO:0000256" key="15">
    <source>
        <dbReference type="ARBA" id="ARBA00043734"/>
    </source>
</evidence>
<evidence type="ECO:0000256" key="19">
    <source>
        <dbReference type="ARBA" id="ARBA00047986"/>
    </source>
</evidence>
<dbReference type="PROSITE" id="PS51182">
    <property type="entry name" value="C2_TENSIN"/>
    <property type="match status" value="1"/>
</dbReference>
<dbReference type="InterPro" id="IPR000387">
    <property type="entry name" value="Tyr_Pase_dom"/>
</dbReference>
<dbReference type="CDD" id="cd14509">
    <property type="entry name" value="PTP_PTEN"/>
    <property type="match status" value="1"/>
</dbReference>
<evidence type="ECO:0000259" key="24">
    <source>
        <dbReference type="PROSITE" id="PS51182"/>
    </source>
</evidence>
<keyword evidence="7" id="KW-0963">Cytoplasm</keyword>
<dbReference type="PROSITE" id="PS50056">
    <property type="entry name" value="TYR_PHOSPHATASE_2"/>
    <property type="match status" value="1"/>
</dbReference>
<evidence type="ECO:0000256" key="5">
    <source>
        <dbReference type="ARBA" id="ARBA00013064"/>
    </source>
</evidence>
<dbReference type="InterPro" id="IPR035892">
    <property type="entry name" value="C2_domain_sf"/>
</dbReference>
<name>A0ABY6K426_9ARAC</name>
<keyword evidence="10" id="KW-0443">Lipid metabolism</keyword>
<evidence type="ECO:0000256" key="1">
    <source>
        <dbReference type="ARBA" id="ARBA00004487"/>
    </source>
</evidence>
<dbReference type="Pfam" id="PF22785">
    <property type="entry name" value="Tc-R-P"/>
    <property type="match status" value="1"/>
</dbReference>
<dbReference type="Gene3D" id="3.90.190.10">
    <property type="entry name" value="Protein tyrosine phosphatase superfamily"/>
    <property type="match status" value="1"/>
</dbReference>
<gene>
    <name evidence="25" type="ORF">LAZ67_2000530</name>
</gene>
<dbReference type="SUPFAM" id="SSF52799">
    <property type="entry name" value="(Phosphotyrosine protein) phosphatases II"/>
    <property type="match status" value="1"/>
</dbReference>
<evidence type="ECO:0000256" key="7">
    <source>
        <dbReference type="ARBA" id="ARBA00022490"/>
    </source>
</evidence>
<comment type="catalytic activity">
    <reaction evidence="16">
        <text>a 1,2-diacyl-sn-glycero-3-phospho-(1D-myo-inositol-3,4,5-trisphosphate) + H2O = a 1,2-diacyl-sn-glycero-3-phospho-(1D-myo-inositol-4,5-bisphosphate) + phosphate</text>
        <dbReference type="Rhea" id="RHEA:25017"/>
        <dbReference type="ChEBI" id="CHEBI:15377"/>
        <dbReference type="ChEBI" id="CHEBI:43474"/>
        <dbReference type="ChEBI" id="CHEBI:57836"/>
        <dbReference type="ChEBI" id="CHEBI:58456"/>
        <dbReference type="EC" id="3.1.3.67"/>
    </reaction>
    <physiologicalReaction direction="left-to-right" evidence="16">
        <dbReference type="Rhea" id="RHEA:25018"/>
    </physiologicalReaction>
</comment>
<dbReference type="InterPro" id="IPR051281">
    <property type="entry name" value="Dual-spec_lipid-protein_phosph"/>
</dbReference>
<feature type="domain" description="C2 tensin-type" evidence="24">
    <location>
        <begin position="190"/>
        <end position="333"/>
    </location>
</feature>
<evidence type="ECO:0000256" key="21">
    <source>
        <dbReference type="ARBA" id="ARBA00051341"/>
    </source>
</evidence>
<dbReference type="Proteomes" id="UP001235939">
    <property type="component" value="Chromosome 02"/>
</dbReference>
<evidence type="ECO:0000256" key="13">
    <source>
        <dbReference type="ARBA" id="ARBA00034268"/>
    </source>
</evidence>
<evidence type="ECO:0000256" key="16">
    <source>
        <dbReference type="ARBA" id="ARBA00043760"/>
    </source>
</evidence>
<evidence type="ECO:0000256" key="20">
    <source>
        <dbReference type="ARBA" id="ARBA00048832"/>
    </source>
</evidence>
<accession>A0ABY6K426</accession>
<dbReference type="SMART" id="SM01326">
    <property type="entry name" value="PTEN_C2"/>
    <property type="match status" value="1"/>
</dbReference>
<evidence type="ECO:0000259" key="23">
    <source>
        <dbReference type="PROSITE" id="PS51181"/>
    </source>
</evidence>
<evidence type="ECO:0000256" key="14">
    <source>
        <dbReference type="ARBA" id="ARBA00034338"/>
    </source>
</evidence>
<evidence type="ECO:0000256" key="4">
    <source>
        <dbReference type="ARBA" id="ARBA00013015"/>
    </source>
</evidence>
<dbReference type="EC" id="3.1.3.67" evidence="4"/>
<comment type="subcellular location">
    <subcellularLocation>
        <location evidence="1">Cell projection</location>
        <location evidence="1">Neuron projection</location>
    </subcellularLocation>
    <subcellularLocation>
        <location evidence="2">Cytoplasm</location>
    </subcellularLocation>
</comment>
<dbReference type="PROSITE" id="PS00383">
    <property type="entry name" value="TYR_PHOSPHATASE_1"/>
    <property type="match status" value="1"/>
</dbReference>
<keyword evidence="9" id="KW-0904">Protein phosphatase</keyword>
<dbReference type="InterPro" id="IPR003595">
    <property type="entry name" value="Tyr_Pase_cat"/>
</dbReference>
<feature type="domain" description="Tyrosine specific protein phosphatases" evidence="22">
    <location>
        <begin position="120"/>
        <end position="159"/>
    </location>
</feature>
<dbReference type="EMBL" id="CP092864">
    <property type="protein sequence ID" value="UYV62432.1"/>
    <property type="molecule type" value="Genomic_DNA"/>
</dbReference>
<evidence type="ECO:0000256" key="11">
    <source>
        <dbReference type="ARBA" id="ARBA00023273"/>
    </source>
</evidence>
<organism evidence="25 26">
    <name type="scientific">Cordylochernes scorpioides</name>
    <dbReference type="NCBI Taxonomy" id="51811"/>
    <lineage>
        <taxon>Eukaryota</taxon>
        <taxon>Metazoa</taxon>
        <taxon>Ecdysozoa</taxon>
        <taxon>Arthropoda</taxon>
        <taxon>Chelicerata</taxon>
        <taxon>Arachnida</taxon>
        <taxon>Pseudoscorpiones</taxon>
        <taxon>Cheliferoidea</taxon>
        <taxon>Chernetidae</taxon>
        <taxon>Cordylochernes</taxon>
    </lineage>
</organism>
<evidence type="ECO:0000313" key="25">
    <source>
        <dbReference type="EMBL" id="UYV62432.1"/>
    </source>
</evidence>
<dbReference type="EC" id="3.1.3.48" evidence="5"/>
<dbReference type="PANTHER" id="PTHR12305">
    <property type="entry name" value="PHOSPHATASE WITH HOMOLOGY TO TENSIN"/>
    <property type="match status" value="1"/>
</dbReference>
<dbReference type="InterPro" id="IPR016130">
    <property type="entry name" value="Tyr_Pase_AS"/>
</dbReference>
<dbReference type="InterPro" id="IPR029021">
    <property type="entry name" value="Prot-tyrosine_phosphatase-like"/>
</dbReference>
<evidence type="ECO:0000313" key="26">
    <source>
        <dbReference type="Proteomes" id="UP001235939"/>
    </source>
</evidence>
<comment type="catalytic activity">
    <reaction evidence="17">
        <text>1D-myo-inositol 1,3,4,5,6-pentakisphosphate + H2O = 1D-myo-inositol 1,4,5,6-tetrakisphosphate + phosphate</text>
        <dbReference type="Rhea" id="RHEA:77143"/>
        <dbReference type="ChEBI" id="CHEBI:15377"/>
        <dbReference type="ChEBI" id="CHEBI:43474"/>
        <dbReference type="ChEBI" id="CHEBI:57627"/>
        <dbReference type="ChEBI" id="CHEBI:57733"/>
    </reaction>
    <physiologicalReaction direction="left-to-right" evidence="17">
        <dbReference type="Rhea" id="RHEA:77144"/>
    </physiologicalReaction>
</comment>
<comment type="catalytic activity">
    <reaction evidence="21">
        <text>O-phospho-L-tyrosyl-[protein] + H2O = L-tyrosyl-[protein] + phosphate</text>
        <dbReference type="Rhea" id="RHEA:10684"/>
        <dbReference type="Rhea" id="RHEA-COMP:10136"/>
        <dbReference type="Rhea" id="RHEA-COMP:20101"/>
        <dbReference type="ChEBI" id="CHEBI:15377"/>
        <dbReference type="ChEBI" id="CHEBI:43474"/>
        <dbReference type="ChEBI" id="CHEBI:46858"/>
        <dbReference type="ChEBI" id="CHEBI:61978"/>
        <dbReference type="EC" id="3.1.3.48"/>
    </reaction>
    <physiologicalReaction direction="left-to-right" evidence="21">
        <dbReference type="Rhea" id="RHEA:10685"/>
    </physiologicalReaction>
</comment>
<protein>
    <recommendedName>
        <fullName evidence="14">Phosphatidylinositol 3,4,5-trisphosphate 3-phosphatase and dual-specificity protein phosphatase PTEN</fullName>
        <ecNumber evidence="6">3.1.3.16</ecNumber>
        <ecNumber evidence="5">3.1.3.48</ecNumber>
        <ecNumber evidence="4">3.1.3.67</ecNumber>
    </recommendedName>
    <alternativeName>
        <fullName evidence="18">Inositol polyphosphate 3-phosphatase</fullName>
    </alternativeName>
</protein>
<evidence type="ECO:0000256" key="6">
    <source>
        <dbReference type="ARBA" id="ARBA00013081"/>
    </source>
</evidence>
<keyword evidence="26" id="KW-1185">Reference proteome</keyword>
<comment type="catalytic activity">
    <reaction evidence="15">
        <text>1D-myo-inositol 1,3,4,5-tetrakisphosphate + H2O = 1D-myo-inositol 1,4,5-trisphosphate + phosphate</text>
        <dbReference type="Rhea" id="RHEA:77155"/>
        <dbReference type="ChEBI" id="CHEBI:15377"/>
        <dbReference type="ChEBI" id="CHEBI:43474"/>
        <dbReference type="ChEBI" id="CHEBI:57895"/>
        <dbReference type="ChEBI" id="CHEBI:203600"/>
    </reaction>
    <physiologicalReaction direction="left-to-right" evidence="15">
        <dbReference type="Rhea" id="RHEA:77156"/>
    </physiologicalReaction>
</comment>
<proteinExistence type="inferred from homology"/>
<evidence type="ECO:0000256" key="17">
    <source>
        <dbReference type="ARBA" id="ARBA00043762"/>
    </source>
</evidence>
<evidence type="ECO:0000259" key="22">
    <source>
        <dbReference type="PROSITE" id="PS50056"/>
    </source>
</evidence>
<dbReference type="EC" id="3.1.3.16" evidence="6"/>
<evidence type="ECO:0000256" key="10">
    <source>
        <dbReference type="ARBA" id="ARBA00023098"/>
    </source>
</evidence>
<dbReference type="Gene3D" id="2.60.40.1110">
    <property type="match status" value="1"/>
</dbReference>
<keyword evidence="11" id="KW-0966">Cell projection</keyword>
<dbReference type="PANTHER" id="PTHR12305:SF81">
    <property type="entry name" value="PHOSPHATIDYLINOSITOL 3,4,5-TRISPHOSPHATE 3-PHOSPHATASE AND DUAL-SPECIFICITY PROTEIN PHOSPHATASE PTEN"/>
    <property type="match status" value="1"/>
</dbReference>
<evidence type="ECO:0000256" key="8">
    <source>
        <dbReference type="ARBA" id="ARBA00022801"/>
    </source>
</evidence>
<dbReference type="PROSITE" id="PS51181">
    <property type="entry name" value="PPASE_TENSIN"/>
    <property type="match status" value="1"/>
</dbReference>
<comment type="catalytic activity">
    <reaction evidence="13">
        <text>1,2-dioctanoyl-sn-glycero-3-phospho-(1D-myo-inositol-3,4,5-trisphosphate) + H2O = 1,2-dioctanoyl-sn-glycero-3-phospho-(1D-myo-inositol-4,5-bisphosphate) + phosphate</text>
        <dbReference type="Rhea" id="RHEA:43552"/>
        <dbReference type="ChEBI" id="CHEBI:15377"/>
        <dbReference type="ChEBI" id="CHEBI:43474"/>
        <dbReference type="ChEBI" id="CHEBI:83416"/>
        <dbReference type="ChEBI" id="CHEBI:83419"/>
    </reaction>
    <physiologicalReaction direction="left-to-right" evidence="13">
        <dbReference type="Rhea" id="RHEA:43553"/>
    </physiologicalReaction>
</comment>
<comment type="catalytic activity">
    <reaction evidence="12">
        <text>1,2-dihexadecanoyl-sn-glycero-3-phospho-(1D-myo-inositol-3,4,5-trisphosphate) + H2O = 1,2-dihexadecanoyl-sn-glycero-3-phospho-(1D-myo-inositol-4,5-bisphosphate) + phosphate</text>
        <dbReference type="Rhea" id="RHEA:43560"/>
        <dbReference type="ChEBI" id="CHEBI:15377"/>
        <dbReference type="ChEBI" id="CHEBI:43474"/>
        <dbReference type="ChEBI" id="CHEBI:83420"/>
        <dbReference type="ChEBI" id="CHEBI:83423"/>
    </reaction>
    <physiologicalReaction direction="left-to-right" evidence="12">
        <dbReference type="Rhea" id="RHEA:43561"/>
    </physiologicalReaction>
</comment>
<keyword evidence="8" id="KW-0378">Hydrolase</keyword>
<comment type="catalytic activity">
    <reaction evidence="19">
        <text>O-phospho-L-seryl-[protein] + H2O = L-seryl-[protein] + phosphate</text>
        <dbReference type="Rhea" id="RHEA:20629"/>
        <dbReference type="Rhea" id="RHEA-COMP:9863"/>
        <dbReference type="Rhea" id="RHEA-COMP:11604"/>
        <dbReference type="ChEBI" id="CHEBI:15377"/>
        <dbReference type="ChEBI" id="CHEBI:29999"/>
        <dbReference type="ChEBI" id="CHEBI:43474"/>
        <dbReference type="ChEBI" id="CHEBI:83421"/>
        <dbReference type="EC" id="3.1.3.16"/>
    </reaction>
    <physiologicalReaction direction="left-to-right" evidence="19">
        <dbReference type="Rhea" id="RHEA:20630"/>
    </physiologicalReaction>
</comment>
<dbReference type="SMART" id="SM00404">
    <property type="entry name" value="PTPc_motif"/>
    <property type="match status" value="1"/>
</dbReference>
<feature type="domain" description="Phosphatase tensin-type" evidence="23">
    <location>
        <begin position="14"/>
        <end position="185"/>
    </location>
</feature>
<evidence type="ECO:0000256" key="12">
    <source>
        <dbReference type="ARBA" id="ARBA00034256"/>
    </source>
</evidence>
<dbReference type="InterPro" id="IPR045101">
    <property type="entry name" value="PTP_PTEN"/>
</dbReference>
<sequence>MLTLIKRKVSKNKRRYQEDNYDLDLSYITPNIIAMGFPSQSLESLYRNDITDVARFLEEKHRLQYKIYNLCMTRKYDHSKFKSPIVYFPFHDHSPPPFHMIISFCLDVHQWLSYQHDNIVAVHCKAGKGRTGTMICSYLLHSRICANAEAALRFFNQKRTMDNRGVTIPSQIRYVNYYEIYHHQNLNYHQTTLYLRAMEFIAFPDDLENSIVYFEVHIMDKNEYTSPFLNLNIRRGLFRFDVPNSLAIKGDIKMIFYEKLHFKRTKYLFHFWFNTFFIQHGNQESQIKNSNKLDYQISKEGMPYIFIVNSMGMDNLHTIFSPAFKICLVLTDQPHSPID</sequence>
<dbReference type="InterPro" id="IPR029023">
    <property type="entry name" value="Tensin_phosphatase"/>
</dbReference>
<dbReference type="Pfam" id="PF10409">
    <property type="entry name" value="PTEN_C2"/>
    <property type="match status" value="1"/>
</dbReference>
<reference evidence="25 26" key="1">
    <citation type="submission" date="2022-01" db="EMBL/GenBank/DDBJ databases">
        <title>A chromosomal length assembly of Cordylochernes scorpioides.</title>
        <authorList>
            <person name="Zeh D."/>
            <person name="Zeh J."/>
        </authorList>
    </citation>
    <scope>NUCLEOTIDE SEQUENCE [LARGE SCALE GENOMIC DNA]</scope>
    <source>
        <strain evidence="25">IN4F17</strain>
        <tissue evidence="25">Whole Body</tissue>
    </source>
</reference>
<comment type="catalytic activity">
    <reaction evidence="20">
        <text>O-phospho-L-threonyl-[protein] + H2O = L-threonyl-[protein] + phosphate</text>
        <dbReference type="Rhea" id="RHEA:47004"/>
        <dbReference type="Rhea" id="RHEA-COMP:11060"/>
        <dbReference type="Rhea" id="RHEA-COMP:11605"/>
        <dbReference type="ChEBI" id="CHEBI:15377"/>
        <dbReference type="ChEBI" id="CHEBI:30013"/>
        <dbReference type="ChEBI" id="CHEBI:43474"/>
        <dbReference type="ChEBI" id="CHEBI:61977"/>
        <dbReference type="EC" id="3.1.3.16"/>
    </reaction>
    <physiologicalReaction direction="left-to-right" evidence="20">
        <dbReference type="Rhea" id="RHEA:47005"/>
    </physiologicalReaction>
</comment>
<evidence type="ECO:0000256" key="3">
    <source>
        <dbReference type="ARBA" id="ARBA00007881"/>
    </source>
</evidence>
<evidence type="ECO:0000256" key="18">
    <source>
        <dbReference type="ARBA" id="ARBA00044309"/>
    </source>
</evidence>
<evidence type="ECO:0000256" key="9">
    <source>
        <dbReference type="ARBA" id="ARBA00022912"/>
    </source>
</evidence>
<comment type="similarity">
    <text evidence="3">Belongs to the PTEN phosphatase protein family.</text>
</comment>